<sequence length="62" mass="7183">MENDDQSVKENDNDGDQMKIDRISSDDLSDQSIKRKANEMSENTIMILKQLAMMISIQYPIF</sequence>
<evidence type="ECO:0000256" key="1">
    <source>
        <dbReference type="SAM" id="MobiDB-lite"/>
    </source>
</evidence>
<dbReference type="Proteomes" id="UP000887458">
    <property type="component" value="Unassembled WGS sequence"/>
</dbReference>
<dbReference type="EMBL" id="NJHN03000083">
    <property type="protein sequence ID" value="KAH9416953.1"/>
    <property type="molecule type" value="Genomic_DNA"/>
</dbReference>
<feature type="compositionally biased region" description="Basic and acidic residues" evidence="1">
    <location>
        <begin position="1"/>
        <end position="25"/>
    </location>
</feature>
<gene>
    <name evidence="2" type="ORF">DERP_011682</name>
</gene>
<name>A0ABQ8J2Z1_DERPT</name>
<reference evidence="2 3" key="2">
    <citation type="journal article" date="2022" name="Mol. Biol. Evol.">
        <title>Comparative Genomics Reveals Insights into the Divergent Evolution of Astigmatic Mites and Household Pest Adaptations.</title>
        <authorList>
            <person name="Xiong Q."/>
            <person name="Wan A.T."/>
            <person name="Liu X."/>
            <person name="Fung C.S."/>
            <person name="Xiao X."/>
            <person name="Malainual N."/>
            <person name="Hou J."/>
            <person name="Wang L."/>
            <person name="Wang M."/>
            <person name="Yang K.Y."/>
            <person name="Cui Y."/>
            <person name="Leung E.L."/>
            <person name="Nong W."/>
            <person name="Shin S.K."/>
            <person name="Au S.W."/>
            <person name="Jeong K.Y."/>
            <person name="Chew F.T."/>
            <person name="Hui J.H."/>
            <person name="Leung T.F."/>
            <person name="Tungtrongchitr A."/>
            <person name="Zhong N."/>
            <person name="Liu Z."/>
            <person name="Tsui S.K."/>
        </authorList>
    </citation>
    <scope>NUCLEOTIDE SEQUENCE [LARGE SCALE GENOMIC DNA]</scope>
    <source>
        <strain evidence="2">Derp</strain>
    </source>
</reference>
<organism evidence="2 3">
    <name type="scientific">Dermatophagoides pteronyssinus</name>
    <name type="common">European house dust mite</name>
    <dbReference type="NCBI Taxonomy" id="6956"/>
    <lineage>
        <taxon>Eukaryota</taxon>
        <taxon>Metazoa</taxon>
        <taxon>Ecdysozoa</taxon>
        <taxon>Arthropoda</taxon>
        <taxon>Chelicerata</taxon>
        <taxon>Arachnida</taxon>
        <taxon>Acari</taxon>
        <taxon>Acariformes</taxon>
        <taxon>Sarcoptiformes</taxon>
        <taxon>Astigmata</taxon>
        <taxon>Psoroptidia</taxon>
        <taxon>Analgoidea</taxon>
        <taxon>Pyroglyphidae</taxon>
        <taxon>Dermatophagoidinae</taxon>
        <taxon>Dermatophagoides</taxon>
    </lineage>
</organism>
<proteinExistence type="predicted"/>
<keyword evidence="3" id="KW-1185">Reference proteome</keyword>
<evidence type="ECO:0000313" key="2">
    <source>
        <dbReference type="EMBL" id="KAH9416953.1"/>
    </source>
</evidence>
<reference evidence="2 3" key="1">
    <citation type="journal article" date="2018" name="J. Allergy Clin. Immunol.">
        <title>High-quality assembly of Dermatophagoides pteronyssinus genome and transcriptome reveals a wide range of novel allergens.</title>
        <authorList>
            <person name="Liu X.Y."/>
            <person name="Yang K.Y."/>
            <person name="Wang M.Q."/>
            <person name="Kwok J.S."/>
            <person name="Zeng X."/>
            <person name="Yang Z."/>
            <person name="Xiao X.J."/>
            <person name="Lau C.P."/>
            <person name="Li Y."/>
            <person name="Huang Z.M."/>
            <person name="Ba J.G."/>
            <person name="Yim A.K."/>
            <person name="Ouyang C.Y."/>
            <person name="Ngai S.M."/>
            <person name="Chan T.F."/>
            <person name="Leung E.L."/>
            <person name="Liu L."/>
            <person name="Liu Z.G."/>
            <person name="Tsui S.K."/>
        </authorList>
    </citation>
    <scope>NUCLEOTIDE SEQUENCE [LARGE SCALE GENOMIC DNA]</scope>
    <source>
        <strain evidence="2">Derp</strain>
    </source>
</reference>
<feature type="region of interest" description="Disordered" evidence="1">
    <location>
        <begin position="1"/>
        <end position="33"/>
    </location>
</feature>
<protein>
    <submittedName>
        <fullName evidence="2">Uncharacterized protein</fullName>
    </submittedName>
</protein>
<accession>A0ABQ8J2Z1</accession>
<comment type="caution">
    <text evidence="2">The sequence shown here is derived from an EMBL/GenBank/DDBJ whole genome shotgun (WGS) entry which is preliminary data.</text>
</comment>
<evidence type="ECO:0000313" key="3">
    <source>
        <dbReference type="Proteomes" id="UP000887458"/>
    </source>
</evidence>